<dbReference type="RefSeq" id="WP_066522095.1">
    <property type="nucleotide sequence ID" value="NZ_CABMOF010000007.1"/>
</dbReference>
<accession>A0A136Q1J5</accession>
<gene>
    <name evidence="3" type="ORF">HMPREF3293_02523</name>
</gene>
<evidence type="ECO:0000313" key="3">
    <source>
        <dbReference type="EMBL" id="KXK64444.1"/>
    </source>
</evidence>
<evidence type="ECO:0000313" key="4">
    <source>
        <dbReference type="Proteomes" id="UP000070366"/>
    </source>
</evidence>
<feature type="coiled-coil region" evidence="1">
    <location>
        <begin position="93"/>
        <end position="120"/>
    </location>
</feature>
<feature type="compositionally biased region" description="Basic and acidic residues" evidence="2">
    <location>
        <begin position="1"/>
        <end position="12"/>
    </location>
</feature>
<dbReference type="AlphaFoldDB" id="A0A136Q1J5"/>
<feature type="region of interest" description="Disordered" evidence="2">
    <location>
        <begin position="1"/>
        <end position="29"/>
    </location>
</feature>
<dbReference type="OrthoDB" id="2087744at2"/>
<reference evidence="3 4" key="1">
    <citation type="submission" date="2016-02" db="EMBL/GenBank/DDBJ databases">
        <authorList>
            <person name="Wen L."/>
            <person name="He K."/>
            <person name="Yang H."/>
        </authorList>
    </citation>
    <scope>NUCLEOTIDE SEQUENCE [LARGE SCALE GENOMIC DNA]</scope>
    <source>
        <strain evidence="3 4">DSM 22607</strain>
    </source>
</reference>
<dbReference type="KEGG" id="cmiu:B1H56_00805"/>
<evidence type="ECO:0008006" key="5">
    <source>
        <dbReference type="Google" id="ProtNLM"/>
    </source>
</evidence>
<keyword evidence="4" id="KW-1185">Reference proteome</keyword>
<evidence type="ECO:0000256" key="1">
    <source>
        <dbReference type="SAM" id="Coils"/>
    </source>
</evidence>
<comment type="caution">
    <text evidence="3">The sequence shown here is derived from an EMBL/GenBank/DDBJ whole genome shotgun (WGS) entry which is preliminary data.</text>
</comment>
<organism evidence="3 4">
    <name type="scientific">Christensenella minuta</name>
    <dbReference type="NCBI Taxonomy" id="626937"/>
    <lineage>
        <taxon>Bacteria</taxon>
        <taxon>Bacillati</taxon>
        <taxon>Bacillota</taxon>
        <taxon>Clostridia</taxon>
        <taxon>Christensenellales</taxon>
        <taxon>Christensenellaceae</taxon>
        <taxon>Christensenella</taxon>
    </lineage>
</organism>
<dbReference type="STRING" id="626937.HMPREF3293_02523"/>
<dbReference type="EMBL" id="LSZW01000064">
    <property type="protein sequence ID" value="KXK64444.1"/>
    <property type="molecule type" value="Genomic_DNA"/>
</dbReference>
<proteinExistence type="predicted"/>
<evidence type="ECO:0000256" key="2">
    <source>
        <dbReference type="SAM" id="MobiDB-lite"/>
    </source>
</evidence>
<keyword evidence="1" id="KW-0175">Coiled coil</keyword>
<sequence>MAVTKDQVEKTAKAAQKKAMDAGQAVGEAAKTAAAKAREGIVAFGTTVASKSRELMETAKLNTQKSQKQKELEEAYHTLGEMAYAKGRLRGDMGEMARKIKEIYAELQQLEVALNAAQSVKECKNCGQKHYVGDNYCPNCGAKQ</sequence>
<name>A0A136Q1J5_9FIRM</name>
<dbReference type="Proteomes" id="UP000070366">
    <property type="component" value="Unassembled WGS sequence"/>
</dbReference>
<protein>
    <recommendedName>
        <fullName evidence="5">Zinc-ribbon domain-containing protein</fullName>
    </recommendedName>
</protein>